<feature type="DNA-binding region" description="H-T-H motif" evidence="4">
    <location>
        <begin position="57"/>
        <end position="76"/>
    </location>
</feature>
<evidence type="ECO:0000313" key="6">
    <source>
        <dbReference type="EMBL" id="GAA2264648.1"/>
    </source>
</evidence>
<name>A0ABP5RNZ8_9ACTN</name>
<dbReference type="InterPro" id="IPR004111">
    <property type="entry name" value="Repressor_TetR_C"/>
</dbReference>
<evidence type="ECO:0000256" key="2">
    <source>
        <dbReference type="ARBA" id="ARBA00023125"/>
    </source>
</evidence>
<proteinExistence type="predicted"/>
<dbReference type="InterPro" id="IPR050109">
    <property type="entry name" value="HTH-type_TetR-like_transc_reg"/>
</dbReference>
<dbReference type="Pfam" id="PF02909">
    <property type="entry name" value="TetR_C_1"/>
    <property type="match status" value="1"/>
</dbReference>
<dbReference type="PROSITE" id="PS50977">
    <property type="entry name" value="HTH_TETR_2"/>
    <property type="match status" value="1"/>
</dbReference>
<sequence length="267" mass="28624">MVVFAGRGDAGRSMALLWRTTEPHRTAEPRRGAGLSVDLIVDAAIELADAEGMAALSMRAVGDRLGCTAMALYTHVANKNELLDLMHDRVLGELTGEHGPDRGWRAAVTAWAGDACAFYLRHPWVLQVSQARPVLGPNEYGVLEAVVRILYATGLPAGVLRRLVGSLFHLVRATAQTIAESRQAANATGVGDAEWWSARSAMLLEVAPDFAERFPTVVRLETEGAVQPVDDGTPYLEREARETFDIGLTILLDGVEAAILRAGSAAG</sequence>
<dbReference type="InterPro" id="IPR009057">
    <property type="entry name" value="Homeodomain-like_sf"/>
</dbReference>
<dbReference type="PANTHER" id="PTHR30055:SF151">
    <property type="entry name" value="TRANSCRIPTIONAL REGULATORY PROTEIN"/>
    <property type="match status" value="1"/>
</dbReference>
<dbReference type="Pfam" id="PF00440">
    <property type="entry name" value="TetR_N"/>
    <property type="match status" value="1"/>
</dbReference>
<dbReference type="Gene3D" id="1.10.10.60">
    <property type="entry name" value="Homeodomain-like"/>
    <property type="match status" value="1"/>
</dbReference>
<dbReference type="Proteomes" id="UP001500305">
    <property type="component" value="Unassembled WGS sequence"/>
</dbReference>
<keyword evidence="3" id="KW-0804">Transcription</keyword>
<evidence type="ECO:0000256" key="3">
    <source>
        <dbReference type="ARBA" id="ARBA00023163"/>
    </source>
</evidence>
<organism evidence="6 7">
    <name type="scientific">Kitasatospora cystarginea</name>
    <dbReference type="NCBI Taxonomy" id="58350"/>
    <lineage>
        <taxon>Bacteria</taxon>
        <taxon>Bacillati</taxon>
        <taxon>Actinomycetota</taxon>
        <taxon>Actinomycetes</taxon>
        <taxon>Kitasatosporales</taxon>
        <taxon>Streptomycetaceae</taxon>
        <taxon>Kitasatospora</taxon>
    </lineage>
</organism>
<dbReference type="SUPFAM" id="SSF46689">
    <property type="entry name" value="Homeodomain-like"/>
    <property type="match status" value="1"/>
</dbReference>
<accession>A0ABP5RNZ8</accession>
<keyword evidence="2 4" id="KW-0238">DNA-binding</keyword>
<dbReference type="InterPro" id="IPR036271">
    <property type="entry name" value="Tet_transcr_reg_TetR-rel_C_sf"/>
</dbReference>
<dbReference type="Gene3D" id="1.10.357.10">
    <property type="entry name" value="Tetracycline Repressor, domain 2"/>
    <property type="match status" value="1"/>
</dbReference>
<dbReference type="InterPro" id="IPR001647">
    <property type="entry name" value="HTH_TetR"/>
</dbReference>
<comment type="caution">
    <text evidence="6">The sequence shown here is derived from an EMBL/GenBank/DDBJ whole genome shotgun (WGS) entry which is preliminary data.</text>
</comment>
<gene>
    <name evidence="6" type="ORF">GCM10010430_56650</name>
</gene>
<evidence type="ECO:0000256" key="4">
    <source>
        <dbReference type="PROSITE-ProRule" id="PRU00335"/>
    </source>
</evidence>
<feature type="domain" description="HTH tetR-type" evidence="5">
    <location>
        <begin position="34"/>
        <end position="94"/>
    </location>
</feature>
<dbReference type="SUPFAM" id="SSF48498">
    <property type="entry name" value="Tetracyclin repressor-like, C-terminal domain"/>
    <property type="match status" value="1"/>
</dbReference>
<dbReference type="EMBL" id="BAAATR010000031">
    <property type="protein sequence ID" value="GAA2264648.1"/>
    <property type="molecule type" value="Genomic_DNA"/>
</dbReference>
<evidence type="ECO:0000313" key="7">
    <source>
        <dbReference type="Proteomes" id="UP001500305"/>
    </source>
</evidence>
<dbReference type="RefSeq" id="WP_344639341.1">
    <property type="nucleotide sequence ID" value="NZ_BAAATR010000031.1"/>
</dbReference>
<keyword evidence="7" id="KW-1185">Reference proteome</keyword>
<protein>
    <submittedName>
        <fullName evidence="6">TetR/AcrR family transcriptional regulator C-terminal domain-containing protein</fullName>
    </submittedName>
</protein>
<keyword evidence="1" id="KW-0805">Transcription regulation</keyword>
<dbReference type="PANTHER" id="PTHR30055">
    <property type="entry name" value="HTH-TYPE TRANSCRIPTIONAL REGULATOR RUTR"/>
    <property type="match status" value="1"/>
</dbReference>
<evidence type="ECO:0000256" key="1">
    <source>
        <dbReference type="ARBA" id="ARBA00023015"/>
    </source>
</evidence>
<evidence type="ECO:0000259" key="5">
    <source>
        <dbReference type="PROSITE" id="PS50977"/>
    </source>
</evidence>
<reference evidence="7" key="1">
    <citation type="journal article" date="2019" name="Int. J. Syst. Evol. Microbiol.">
        <title>The Global Catalogue of Microorganisms (GCM) 10K type strain sequencing project: providing services to taxonomists for standard genome sequencing and annotation.</title>
        <authorList>
            <consortium name="The Broad Institute Genomics Platform"/>
            <consortium name="The Broad Institute Genome Sequencing Center for Infectious Disease"/>
            <person name="Wu L."/>
            <person name="Ma J."/>
        </authorList>
    </citation>
    <scope>NUCLEOTIDE SEQUENCE [LARGE SCALE GENOMIC DNA]</scope>
    <source>
        <strain evidence="7">JCM 7356</strain>
    </source>
</reference>